<dbReference type="EC" id="2.4.1.-" evidence="2"/>
<gene>
    <name evidence="2" type="ORF">I553_10319</name>
</gene>
<sequence>MIRGRSSGWVDRPPVRGHDRRARCRRRSADQAAESGWSVHQVTSPARPGADG</sequence>
<dbReference type="EMBL" id="JAOB01000073">
    <property type="protein sequence ID" value="EUA19164.1"/>
    <property type="molecule type" value="Genomic_DNA"/>
</dbReference>
<evidence type="ECO:0000313" key="2">
    <source>
        <dbReference type="EMBL" id="EUA19164.1"/>
    </source>
</evidence>
<reference evidence="2" key="1">
    <citation type="submission" date="2014-01" db="EMBL/GenBank/DDBJ databases">
        <authorList>
            <person name="Brown-Elliot B."/>
            <person name="Wallace R."/>
            <person name="Lenaerts A."/>
            <person name="Ordway D."/>
            <person name="DeGroote M.A."/>
            <person name="Parker T."/>
            <person name="Sizemore C."/>
            <person name="Tallon L.J."/>
            <person name="Sadzewicz L.K."/>
            <person name="Sengamalay N."/>
            <person name="Fraser C.M."/>
            <person name="Hine E."/>
            <person name="Shefchek K.A."/>
            <person name="Das S.P."/>
            <person name="Tettelin H."/>
        </authorList>
    </citation>
    <scope>NUCLEOTIDE SEQUENCE [LARGE SCALE GENOMIC DNA]</scope>
    <source>
        <strain evidence="2">4042</strain>
    </source>
</reference>
<evidence type="ECO:0000256" key="1">
    <source>
        <dbReference type="SAM" id="MobiDB-lite"/>
    </source>
</evidence>
<name>X7ZIH4_MYCXE</name>
<protein>
    <submittedName>
        <fullName evidence="2">Glycosyl transferase, group 2 family domain protein</fullName>
        <ecNumber evidence="2">2.4.1.-</ecNumber>
    </submittedName>
</protein>
<dbReference type="AlphaFoldDB" id="X7ZIH4"/>
<comment type="caution">
    <text evidence="2">The sequence shown here is derived from an EMBL/GenBank/DDBJ whole genome shotgun (WGS) entry which is preliminary data.</text>
</comment>
<accession>X7ZIH4</accession>
<proteinExistence type="predicted"/>
<keyword evidence="2" id="KW-0328">Glycosyltransferase</keyword>
<organism evidence="2">
    <name type="scientific">Mycobacterium xenopi 4042</name>
    <dbReference type="NCBI Taxonomy" id="1299334"/>
    <lineage>
        <taxon>Bacteria</taxon>
        <taxon>Bacillati</taxon>
        <taxon>Actinomycetota</taxon>
        <taxon>Actinomycetes</taxon>
        <taxon>Mycobacteriales</taxon>
        <taxon>Mycobacteriaceae</taxon>
        <taxon>Mycobacterium</taxon>
    </lineage>
</organism>
<keyword evidence="2" id="KW-0808">Transferase</keyword>
<feature type="region of interest" description="Disordered" evidence="1">
    <location>
        <begin position="1"/>
        <end position="52"/>
    </location>
</feature>
<dbReference type="GO" id="GO:0016757">
    <property type="term" value="F:glycosyltransferase activity"/>
    <property type="evidence" value="ECO:0007669"/>
    <property type="project" value="UniProtKB-KW"/>
</dbReference>